<feature type="region of interest" description="Disordered" evidence="1">
    <location>
        <begin position="698"/>
        <end position="719"/>
    </location>
</feature>
<dbReference type="InterPro" id="IPR015943">
    <property type="entry name" value="WD40/YVTN_repeat-like_dom_sf"/>
</dbReference>
<dbReference type="OrthoDB" id="226401at2"/>
<feature type="compositionally biased region" description="Polar residues" evidence="1">
    <location>
        <begin position="196"/>
        <end position="208"/>
    </location>
</feature>
<gene>
    <name evidence="2" type="ORF">LF1_37550</name>
</gene>
<feature type="compositionally biased region" description="Polar residues" evidence="1">
    <location>
        <begin position="178"/>
        <end position="189"/>
    </location>
</feature>
<evidence type="ECO:0000313" key="3">
    <source>
        <dbReference type="Proteomes" id="UP000322699"/>
    </source>
</evidence>
<feature type="region of interest" description="Disordered" evidence="1">
    <location>
        <begin position="915"/>
        <end position="957"/>
    </location>
</feature>
<keyword evidence="3" id="KW-1185">Reference proteome</keyword>
<dbReference type="RefSeq" id="WP_068267404.1">
    <property type="nucleotide sequence ID" value="NZ_LWSK01000201.1"/>
</dbReference>
<dbReference type="SUPFAM" id="SSF110296">
    <property type="entry name" value="Oligoxyloglucan reducing end-specific cellobiohydrolase"/>
    <property type="match status" value="1"/>
</dbReference>
<dbReference type="Gene3D" id="2.60.40.1190">
    <property type="match status" value="1"/>
</dbReference>
<dbReference type="AlphaFoldDB" id="A0A5B1CN45"/>
<reference evidence="2 3" key="1">
    <citation type="submission" date="2019-08" db="EMBL/GenBank/DDBJ databases">
        <title>Deep-cultivation of Planctomycetes and their phenomic and genomic characterization uncovers novel biology.</title>
        <authorList>
            <person name="Wiegand S."/>
            <person name="Jogler M."/>
            <person name="Boedeker C."/>
            <person name="Pinto D."/>
            <person name="Vollmers J."/>
            <person name="Rivas-Marin E."/>
            <person name="Kohn T."/>
            <person name="Peeters S.H."/>
            <person name="Heuer A."/>
            <person name="Rast P."/>
            <person name="Oberbeckmann S."/>
            <person name="Bunk B."/>
            <person name="Jeske O."/>
            <person name="Meyerdierks A."/>
            <person name="Storesund J.E."/>
            <person name="Kallscheuer N."/>
            <person name="Luecker S."/>
            <person name="Lage O.M."/>
            <person name="Pohl T."/>
            <person name="Merkel B.J."/>
            <person name="Hornburger P."/>
            <person name="Mueller R.-W."/>
            <person name="Bruemmer F."/>
            <person name="Labrenz M."/>
            <person name="Spormann A.M."/>
            <person name="Op Den Camp H."/>
            <person name="Overmann J."/>
            <person name="Amann R."/>
            <person name="Jetten M.S.M."/>
            <person name="Mascher T."/>
            <person name="Medema M.H."/>
            <person name="Devos D.P."/>
            <person name="Kaster A.-K."/>
            <person name="Ovreas L."/>
            <person name="Rohde M."/>
            <person name="Galperin M.Y."/>
            <person name="Jogler C."/>
        </authorList>
    </citation>
    <scope>NUCLEOTIDE SEQUENCE [LARGE SCALE GENOMIC DNA]</scope>
    <source>
        <strain evidence="2 3">LF1</strain>
    </source>
</reference>
<dbReference type="Gene3D" id="2.130.10.10">
    <property type="entry name" value="YVTN repeat-like/Quinoprotein amine dehydrogenase"/>
    <property type="match status" value="1"/>
</dbReference>
<organism evidence="2 3">
    <name type="scientific">Rubripirellula obstinata</name>
    <dbReference type="NCBI Taxonomy" id="406547"/>
    <lineage>
        <taxon>Bacteria</taxon>
        <taxon>Pseudomonadati</taxon>
        <taxon>Planctomycetota</taxon>
        <taxon>Planctomycetia</taxon>
        <taxon>Pirellulales</taxon>
        <taxon>Pirellulaceae</taxon>
        <taxon>Rubripirellula</taxon>
    </lineage>
</organism>
<name>A0A5B1CN45_9BACT</name>
<feature type="region of interest" description="Disordered" evidence="1">
    <location>
        <begin position="178"/>
        <end position="208"/>
    </location>
</feature>
<accession>A0A5B1CN45</accession>
<evidence type="ECO:0000313" key="2">
    <source>
        <dbReference type="EMBL" id="KAA1261209.1"/>
    </source>
</evidence>
<comment type="caution">
    <text evidence="2">The sequence shown here is derived from an EMBL/GenBank/DDBJ whole genome shotgun (WGS) entry which is preliminary data.</text>
</comment>
<evidence type="ECO:0000256" key="1">
    <source>
        <dbReference type="SAM" id="MobiDB-lite"/>
    </source>
</evidence>
<feature type="compositionally biased region" description="Low complexity" evidence="1">
    <location>
        <begin position="933"/>
        <end position="944"/>
    </location>
</feature>
<feature type="compositionally biased region" description="Polar residues" evidence="1">
    <location>
        <begin position="708"/>
        <end position="717"/>
    </location>
</feature>
<sequence>MDGLNRVLVRTIPIFFSLAVTANPIWADVQHHPLPDYSDAQSLRGDSSLNAVAFANPRPEAAQNAMAGIGIAVGDRGALFRSTDHGETWNAVASPVDCRLLDVVWTSSRSVVVAGGAYDPLTQLSRGVVLVSRDAGASFRRINNHDLPLIRKLSLSKNRLLIANGDWSHSQLTNTFASRDGGQTWQGSGDQRRSGDPTQPINQTEPINQTDFGIADANVQSATSFIRWQRITGSPAPVRNACRIGTNQLCAVGDHGLILTSKDDGQTWAARRGGDRHAAILFVAGDAETASWSLLGSESLQWRHRCALLVEQPAGNAVENQAASHQKQLELVRQAAVMLGAASVDWFRGRDDFDEPIDRQARRWIAIHRPSVVVIDESVTNETRQAVFNAATSMGVNRVLKSSRRDHGGSLLHQSAMLPRIGMLAADLILDAQHLVAPEHCEPASISVTRLYDSNSSRIGGGGESIMAGLAVDQSNQLGGIAKSISRHRLQVVQARTKQSKLIEGLVNIKTSSSAEFENSLRQLMDQTAAEDQLRMIWSILGRTVGTRFEDLCLEEIANRFRDQSIGKWASVRIDAYRNSAEQQFLKSKAVTTTDLVQVAPAQAATVALSPFQNMQADSDRTNGGGTYQQSDFQNGEYQDSEFQDYGVRQASAVIPVGVAKPDVIQASPVSQEVSSTPIVDLQLDLHPAVLLSRLNDNSDNEEELSNASPTDPTATTMGDIRRIAMQGTRDWKRLLASNFAGRSQACLVKRAAAPPRLDGNLNDACWDNPTDAAGFKSALSQDQVQLRFASDQNYLYVAAVCPSNSIATDKGIRSTGRAARDQVLFDVDRLRLRFDTDGDLWTSHCIEITDAGRTRDSIDGDIRWQPTWYVDVHRTEQTVTFELAIRRSDLARGVGDLDARWFVSAEPIRAAAKSKAPIFPSPTEWRSVQFEQPPQSQQRSLRPAGPVRLAPVKELR</sequence>
<dbReference type="SUPFAM" id="SSF49344">
    <property type="entry name" value="CBD9-like"/>
    <property type="match status" value="1"/>
</dbReference>
<dbReference type="Proteomes" id="UP000322699">
    <property type="component" value="Unassembled WGS sequence"/>
</dbReference>
<protein>
    <submittedName>
        <fullName evidence="2">BNR/Asp-box repeat protein</fullName>
    </submittedName>
</protein>
<proteinExistence type="predicted"/>
<dbReference type="EMBL" id="VRLW01000001">
    <property type="protein sequence ID" value="KAA1261209.1"/>
    <property type="molecule type" value="Genomic_DNA"/>
</dbReference>